<gene>
    <name evidence="3" type="ORF">LZC95_31830</name>
</gene>
<dbReference type="Proteomes" id="UP001379533">
    <property type="component" value="Chromosome"/>
</dbReference>
<keyword evidence="4" id="KW-1185">Reference proteome</keyword>
<dbReference type="RefSeq" id="WP_394841651.1">
    <property type="nucleotide sequence ID" value="NZ_CP089982.1"/>
</dbReference>
<evidence type="ECO:0000313" key="3">
    <source>
        <dbReference type="EMBL" id="WXA91031.1"/>
    </source>
</evidence>
<organism evidence="3 4">
    <name type="scientific">Pendulispora brunnea</name>
    <dbReference type="NCBI Taxonomy" id="2905690"/>
    <lineage>
        <taxon>Bacteria</taxon>
        <taxon>Pseudomonadati</taxon>
        <taxon>Myxococcota</taxon>
        <taxon>Myxococcia</taxon>
        <taxon>Myxococcales</taxon>
        <taxon>Sorangiineae</taxon>
        <taxon>Pendulisporaceae</taxon>
        <taxon>Pendulispora</taxon>
    </lineage>
</organism>
<evidence type="ECO:0000259" key="2">
    <source>
        <dbReference type="Pfam" id="PF13514"/>
    </source>
</evidence>
<feature type="coiled-coil region" evidence="1">
    <location>
        <begin position="279"/>
        <end position="306"/>
    </location>
</feature>
<protein>
    <submittedName>
        <fullName evidence="3">AAA family ATPase</fullName>
    </submittedName>
</protein>
<feature type="coiled-coil region" evidence="1">
    <location>
        <begin position="390"/>
        <end position="420"/>
    </location>
</feature>
<evidence type="ECO:0000256" key="1">
    <source>
        <dbReference type="SAM" id="Coils"/>
    </source>
</evidence>
<feature type="coiled-coil region" evidence="1">
    <location>
        <begin position="746"/>
        <end position="812"/>
    </location>
</feature>
<dbReference type="SUPFAM" id="SSF52540">
    <property type="entry name" value="P-loop containing nucleoside triphosphate hydrolases"/>
    <property type="match status" value="1"/>
</dbReference>
<dbReference type="Gene3D" id="3.40.50.300">
    <property type="entry name" value="P-loop containing nucleotide triphosphate hydrolases"/>
    <property type="match status" value="2"/>
</dbReference>
<reference evidence="3 4" key="1">
    <citation type="submission" date="2021-12" db="EMBL/GenBank/DDBJ databases">
        <title>Discovery of the Pendulisporaceae a myxobacterial family with distinct sporulation behavior and unique specialized metabolism.</title>
        <authorList>
            <person name="Garcia R."/>
            <person name="Popoff A."/>
            <person name="Bader C.D."/>
            <person name="Loehr J."/>
            <person name="Walesch S."/>
            <person name="Walt C."/>
            <person name="Boldt J."/>
            <person name="Bunk B."/>
            <person name="Haeckl F.J.F.P.J."/>
            <person name="Gunesch A.P."/>
            <person name="Birkelbach J."/>
            <person name="Nuebel U."/>
            <person name="Pietschmann T."/>
            <person name="Bach T."/>
            <person name="Mueller R."/>
        </authorList>
    </citation>
    <scope>NUCLEOTIDE SEQUENCE [LARGE SCALE GENOMIC DNA]</scope>
    <source>
        <strain evidence="3 4">MSr12523</strain>
    </source>
</reference>
<feature type="domain" description="YhaN AAA" evidence="2">
    <location>
        <begin position="1"/>
        <end position="208"/>
    </location>
</feature>
<evidence type="ECO:0000313" key="4">
    <source>
        <dbReference type="Proteomes" id="UP001379533"/>
    </source>
</evidence>
<feature type="coiled-coil region" evidence="1">
    <location>
        <begin position="679"/>
        <end position="710"/>
    </location>
</feature>
<keyword evidence="1" id="KW-0175">Coiled coil</keyword>
<dbReference type="InterPro" id="IPR027417">
    <property type="entry name" value="P-loop_NTPase"/>
</dbReference>
<dbReference type="InterPro" id="IPR038734">
    <property type="entry name" value="YhaN_AAA"/>
</dbReference>
<proteinExistence type="predicted"/>
<dbReference type="PANTHER" id="PTHR41259">
    <property type="entry name" value="DOUBLE-STRAND BREAK REPAIR RAD50 ATPASE, PUTATIVE-RELATED"/>
    <property type="match status" value="1"/>
</dbReference>
<dbReference type="EMBL" id="CP089982">
    <property type="protein sequence ID" value="WXA91031.1"/>
    <property type="molecule type" value="Genomic_DNA"/>
</dbReference>
<name>A0ABZ2JX85_9BACT</name>
<dbReference type="PANTHER" id="PTHR41259:SF1">
    <property type="entry name" value="DOUBLE-STRAND BREAK REPAIR RAD50 ATPASE, PUTATIVE-RELATED"/>
    <property type="match status" value="1"/>
</dbReference>
<dbReference type="Pfam" id="PF13514">
    <property type="entry name" value="AAA_27"/>
    <property type="match status" value="1"/>
</dbReference>
<accession>A0ABZ2JX85</accession>
<sequence>MRLLRLDLERFRHFREKKLSLAGEGKGRHLTIVYGPNEAGKTTVLSAIRCFLFGFRDKSPELVLDFEQSDLRVGALVELDNGRRYEASRTKGRKQTLFGRSLEGGEEFDEEWFHHRLDRPSRAVFENVFGFSLDMLARGAESLKEHEVRSAIYGAGFGGNVDLEKVLSDLRKERESLFKESGRNPRINQLARVLDERRRAIRAATTPGEEHRRVTEQLREQKTLAQSTYAEESARRTEVERTRAVMMAIEPYRALREAEAELEALSCPSGFTAESGRAYEKLVAVRERVREELRSVEERTRETGERLSAWRDDPAALAAADAIDALAGDLGAYKKLLTERPKNAENVERLGRRTQERLREMHPSWDLAALRAMRFDAMAKSDFFDAAADHERLRTERERWTEREQELEALDRQREQHRRKLEAPLSTFESLDPATMVVPPVDEVSRFEVRFAACERELGMRRERRADLKGQLGTHEQELSAIESAGHAPAARDLESARARREIGWRIVERALVLGAGAMDEDVKRYGEGEPLARAYERAVAVADDVADRMRLHADAVQKRALHEAMAARLGEQVRELEREIAKFEETEKETRREWLALWARSGIEPMSPPSMRRWLEDRLAYVEMSITCAEERAKWRRDGERLERDERAWRARFAQLASGMGLSPDLGVTRTRKIVEDLAELRRTFLSEEQHLEDAAQRIARETEAYEERVRLLGSVLEASISEPVRSVERWQGRLLAAREAVRMREELERGRKADEQRAEQARARLEATEKEILQYRALAGQGDDEGVRRVAELALRIDELVRAAEEQRRVLRRAGARWGQDAFLAEVAEAAPELLEHRIHALEQEADALRERARGIDQEVGKLTEGLARLDGGSRAADEQAAAEADRAALAEDVERYAVLTFAEEILHGSIRRFEREHQPELLLRASEAFARMTRGRYQRIERRLDGSLLVERDDGRTVHPDALSTGTREQLFIALRLAYVESYSKSAESLPMVLDDVLVNFDEERTRGALEALSAFAERTQVLLFTCHARLVDLVRDVVPDAHHASVPT</sequence>
<feature type="coiled-coil region" evidence="1">
    <location>
        <begin position="560"/>
        <end position="594"/>
    </location>
</feature>